<evidence type="ECO:0000259" key="4">
    <source>
        <dbReference type="Pfam" id="PF01420"/>
    </source>
</evidence>
<keyword evidence="3" id="KW-0238">DNA-binding</keyword>
<dbReference type="GO" id="GO:0004519">
    <property type="term" value="F:endonuclease activity"/>
    <property type="evidence" value="ECO:0007669"/>
    <property type="project" value="UniProtKB-KW"/>
</dbReference>
<sequence>MEFKKVTLGEIAKFNQKSYKSNYNWKTVKYLDTGNLNKNKVENLTTFNLRKEKLPSRAKRIPQINSILYSTVRPNQEHYGILENKFDNLLVSTGFTVIDIYKENINPKYIYYFLTKKDITAYLQKIAEDSVSTYPAIKPSDIKNLEILLPNRNNQDKIEQILSNLDSKIEINNKIISNLESQAQAIFKSWFVDFEPFQDGNFVESELGMIPKGWEVKELGEVADCKLGGTPSRKKREFWNGDIPWINSGEVNKDRIIEPSEYITEDGLKNSATKLLKRKTTLVAITGATLGQVSLLEIDCCTNQSIIGIEPNEKIPYEYIYLFIKNNINKIISNQTGAAQQHINLNDIRTSKIIIPQSRIMTEYVKIVSLLMSKVEKNYFENTKLAELRDALLPKLMAGEIDVSNIKIEGEEVKNE</sequence>
<comment type="caution">
    <text evidence="5">The sequence shown here is derived from an EMBL/GenBank/DDBJ whole genome shotgun (WGS) entry which is preliminary data.</text>
</comment>
<name>A0ABW9KHX3_9FIRM</name>
<dbReference type="Pfam" id="PF01420">
    <property type="entry name" value="Methylase_S"/>
    <property type="match status" value="2"/>
</dbReference>
<comment type="similarity">
    <text evidence="1">Belongs to the type-I restriction system S methylase family.</text>
</comment>
<evidence type="ECO:0000256" key="1">
    <source>
        <dbReference type="ARBA" id="ARBA00010923"/>
    </source>
</evidence>
<keyword evidence="5" id="KW-0255">Endonuclease</keyword>
<dbReference type="PANTHER" id="PTHR30408:SF13">
    <property type="entry name" value="TYPE I RESTRICTION ENZYME HINDI SPECIFICITY SUBUNIT"/>
    <property type="match status" value="1"/>
</dbReference>
<keyword evidence="6" id="KW-1185">Reference proteome</keyword>
<dbReference type="EC" id="3.1.21.-" evidence="5"/>
<dbReference type="EMBL" id="JBDLBQ010000011">
    <property type="protein sequence ID" value="MFN2103186.1"/>
    <property type="molecule type" value="Genomic_DNA"/>
</dbReference>
<reference evidence="5 6" key="1">
    <citation type="journal article" date="2024" name="Anaerobe">
        <title>The identification of Finegoldia dalianensis sp. nov., isolated from the pus of a patient with skin abscess and genomic analysis of the strains belonging to Finegoldia genus.</title>
        <authorList>
            <person name="Li Y."/>
            <person name="Wang Y."/>
            <person name="Xiao D."/>
            <person name="Wang J."/>
            <person name="Jin D."/>
        </authorList>
    </citation>
    <scope>NUCLEOTIDE SEQUENCE [LARGE SCALE GENOMIC DNA]</scope>
    <source>
        <strain evidence="5 6">LY240594</strain>
    </source>
</reference>
<protein>
    <submittedName>
        <fullName evidence="5">Restriction endonuclease subunit S</fullName>
        <ecNumber evidence="5">3.1.21.-</ecNumber>
    </submittedName>
</protein>
<feature type="domain" description="Type I restriction modification DNA specificity" evidence="4">
    <location>
        <begin position="211"/>
        <end position="373"/>
    </location>
</feature>
<dbReference type="Proteomes" id="UP001634413">
    <property type="component" value="Unassembled WGS sequence"/>
</dbReference>
<keyword evidence="5" id="KW-0540">Nuclease</keyword>
<accession>A0ABW9KHX3</accession>
<evidence type="ECO:0000256" key="3">
    <source>
        <dbReference type="ARBA" id="ARBA00023125"/>
    </source>
</evidence>
<evidence type="ECO:0000313" key="6">
    <source>
        <dbReference type="Proteomes" id="UP001634413"/>
    </source>
</evidence>
<dbReference type="SUPFAM" id="SSF116734">
    <property type="entry name" value="DNA methylase specificity domain"/>
    <property type="match status" value="2"/>
</dbReference>
<dbReference type="PANTHER" id="PTHR30408">
    <property type="entry name" value="TYPE-1 RESTRICTION ENZYME ECOKI SPECIFICITY PROTEIN"/>
    <property type="match status" value="1"/>
</dbReference>
<dbReference type="GO" id="GO:0016787">
    <property type="term" value="F:hydrolase activity"/>
    <property type="evidence" value="ECO:0007669"/>
    <property type="project" value="UniProtKB-KW"/>
</dbReference>
<organism evidence="5 6">
    <name type="scientific">Finegoldia dalianensis</name>
    <dbReference type="NCBI Taxonomy" id="3145239"/>
    <lineage>
        <taxon>Bacteria</taxon>
        <taxon>Bacillati</taxon>
        <taxon>Bacillota</taxon>
        <taxon>Tissierellia</taxon>
        <taxon>Tissierellales</taxon>
        <taxon>Peptoniphilaceae</taxon>
        <taxon>Finegoldia</taxon>
    </lineage>
</organism>
<dbReference type="Gene3D" id="3.90.220.20">
    <property type="entry name" value="DNA methylase specificity domains"/>
    <property type="match status" value="2"/>
</dbReference>
<keyword evidence="2" id="KW-0680">Restriction system</keyword>
<gene>
    <name evidence="5" type="ORF">ABDJ34_09795</name>
</gene>
<evidence type="ECO:0000313" key="5">
    <source>
        <dbReference type="EMBL" id="MFN2103186.1"/>
    </source>
</evidence>
<evidence type="ECO:0000256" key="2">
    <source>
        <dbReference type="ARBA" id="ARBA00022747"/>
    </source>
</evidence>
<feature type="domain" description="Type I restriction modification DNA specificity" evidence="4">
    <location>
        <begin position="2"/>
        <end position="180"/>
    </location>
</feature>
<keyword evidence="5" id="KW-0378">Hydrolase</keyword>
<dbReference type="InterPro" id="IPR044946">
    <property type="entry name" value="Restrct_endonuc_typeI_TRD_sf"/>
</dbReference>
<dbReference type="CDD" id="cd17243">
    <property type="entry name" value="RMtype1_S_AchA6I-TRD2-CR2_like"/>
    <property type="match status" value="1"/>
</dbReference>
<dbReference type="InterPro" id="IPR052021">
    <property type="entry name" value="Type-I_RS_S_subunit"/>
</dbReference>
<proteinExistence type="inferred from homology"/>
<dbReference type="InterPro" id="IPR000055">
    <property type="entry name" value="Restrct_endonuc_typeI_TRD"/>
</dbReference>
<dbReference type="RefSeq" id="WP_412702222.1">
    <property type="nucleotide sequence ID" value="NZ_JBDLBQ010000011.1"/>
</dbReference>